<dbReference type="PANTHER" id="PTHR43046:SF16">
    <property type="entry name" value="ADP-RIBOSE PYROPHOSPHATASE YJHB-RELATED"/>
    <property type="match status" value="1"/>
</dbReference>
<dbReference type="AlphaFoldDB" id="A0A6J4MS20"/>
<dbReference type="EMBL" id="CADCUL010000017">
    <property type="protein sequence ID" value="CAA9365554.1"/>
    <property type="molecule type" value="Genomic_DNA"/>
</dbReference>
<dbReference type="PROSITE" id="PS51462">
    <property type="entry name" value="NUDIX"/>
    <property type="match status" value="1"/>
</dbReference>
<organism evidence="4">
    <name type="scientific">uncultured Nocardioidaceae bacterium</name>
    <dbReference type="NCBI Taxonomy" id="253824"/>
    <lineage>
        <taxon>Bacteria</taxon>
        <taxon>Bacillati</taxon>
        <taxon>Actinomycetota</taxon>
        <taxon>Actinomycetes</taxon>
        <taxon>Propionibacteriales</taxon>
        <taxon>Nocardioidaceae</taxon>
        <taxon>environmental samples</taxon>
    </lineage>
</organism>
<dbReference type="Pfam" id="PF00293">
    <property type="entry name" value="NUDIX"/>
    <property type="match status" value="1"/>
</dbReference>
<dbReference type="SUPFAM" id="SSF55811">
    <property type="entry name" value="Nudix"/>
    <property type="match status" value="1"/>
</dbReference>
<dbReference type="PANTHER" id="PTHR43046">
    <property type="entry name" value="GDP-MANNOSE MANNOSYL HYDROLASE"/>
    <property type="match status" value="1"/>
</dbReference>
<dbReference type="InterPro" id="IPR015797">
    <property type="entry name" value="NUDIX_hydrolase-like_dom_sf"/>
</dbReference>
<evidence type="ECO:0000313" key="4">
    <source>
        <dbReference type="EMBL" id="CAA9365554.1"/>
    </source>
</evidence>
<dbReference type="GO" id="GO:0016787">
    <property type="term" value="F:hydrolase activity"/>
    <property type="evidence" value="ECO:0007669"/>
    <property type="project" value="UniProtKB-KW"/>
</dbReference>
<accession>A0A6J4MS20</accession>
<evidence type="ECO:0000259" key="3">
    <source>
        <dbReference type="PROSITE" id="PS51462"/>
    </source>
</evidence>
<keyword evidence="2" id="KW-0378">Hydrolase</keyword>
<name>A0A6J4MS20_9ACTN</name>
<comment type="cofactor">
    <cofactor evidence="1">
        <name>Mg(2+)</name>
        <dbReference type="ChEBI" id="CHEBI:18420"/>
    </cofactor>
</comment>
<dbReference type="InterPro" id="IPR000086">
    <property type="entry name" value="NUDIX_hydrolase_dom"/>
</dbReference>
<reference evidence="4" key="1">
    <citation type="submission" date="2020-02" db="EMBL/GenBank/DDBJ databases">
        <authorList>
            <person name="Meier V. D."/>
        </authorList>
    </citation>
    <scope>NUCLEOTIDE SEQUENCE</scope>
    <source>
        <strain evidence="4">AVDCRST_MAG21</strain>
    </source>
</reference>
<dbReference type="Gene3D" id="3.90.79.10">
    <property type="entry name" value="Nucleoside Triphosphate Pyrophosphohydrolase"/>
    <property type="match status" value="1"/>
</dbReference>
<sequence>MRHRIRGAAVVVHEGRLLLARHDDRKRGLSWWSPPGGGVEGEEDILASAAREAEEETSLRVVPVRPVYGQELIDRRRSNRTLEYFVLCELAAGASPDELRAANEIAEARWVDRAASTELLVLPDVFATAFWDDLAAGFPTFRHLGITVIGNGAKPG</sequence>
<protein>
    <recommendedName>
        <fullName evidence="3">Nudix hydrolase domain-containing protein</fullName>
    </recommendedName>
</protein>
<feature type="domain" description="Nudix hydrolase" evidence="3">
    <location>
        <begin position="1"/>
        <end position="140"/>
    </location>
</feature>
<gene>
    <name evidence="4" type="ORF">AVDCRST_MAG21-92</name>
</gene>
<evidence type="ECO:0000256" key="2">
    <source>
        <dbReference type="ARBA" id="ARBA00022801"/>
    </source>
</evidence>
<proteinExistence type="predicted"/>
<evidence type="ECO:0000256" key="1">
    <source>
        <dbReference type="ARBA" id="ARBA00001946"/>
    </source>
</evidence>